<dbReference type="RefSeq" id="WP_377301874.1">
    <property type="nucleotide sequence ID" value="NZ_CP180191.1"/>
</dbReference>
<proteinExistence type="predicted"/>
<keyword evidence="1" id="KW-0732">Signal</keyword>
<dbReference type="EMBL" id="JBHRTI010000003">
    <property type="protein sequence ID" value="MFC3147118.1"/>
    <property type="molecule type" value="Genomic_DNA"/>
</dbReference>
<sequence>MHVQSGVRVLLATLVSTVAALSAGAALAQTSAAPATPAAPARVGVTVSLADYAPIFARSLEAPAADDATKLRAWAQQEIAARLLNDVLGEAAVNQAVLAAWPKYDGAKDTLTKGFSGLTPSPVDSMNRINGALRFRQGLKLNFVTYAGFFDGRVLSTADEGVGTLLLPVEQGGAPIVPAVSREYARIVVTQLLGARATGRSLADLAVHEGLALQVARQSLPDVDEAAFFAPGEFARLNAQSAELLRTTKAQLAETNADKLARWMDNRNGQAVLKPEAVFVGYLIVGRWLRDGVTIEEVLKTPRADMARVAGRVIDRLQQGARR</sequence>
<evidence type="ECO:0000256" key="1">
    <source>
        <dbReference type="SAM" id="SignalP"/>
    </source>
</evidence>
<protein>
    <submittedName>
        <fullName evidence="2">Uncharacterized protein</fullName>
    </submittedName>
</protein>
<gene>
    <name evidence="2" type="ORF">ACFOEN_05615</name>
</gene>
<keyword evidence="3" id="KW-1185">Reference proteome</keyword>
<feature type="signal peptide" evidence="1">
    <location>
        <begin position="1"/>
        <end position="28"/>
    </location>
</feature>
<dbReference type="Proteomes" id="UP001595556">
    <property type="component" value="Unassembled WGS sequence"/>
</dbReference>
<evidence type="ECO:0000313" key="3">
    <source>
        <dbReference type="Proteomes" id="UP001595556"/>
    </source>
</evidence>
<organism evidence="2 3">
    <name type="scientific">Piscinibacterium candidicorallinum</name>
    <dbReference type="NCBI Taxonomy" id="1793872"/>
    <lineage>
        <taxon>Bacteria</taxon>
        <taxon>Pseudomonadati</taxon>
        <taxon>Pseudomonadota</taxon>
        <taxon>Betaproteobacteria</taxon>
        <taxon>Burkholderiales</taxon>
        <taxon>Piscinibacterium</taxon>
    </lineage>
</organism>
<name>A0ABV7H2X1_9BURK</name>
<feature type="chain" id="PRO_5046516267" evidence="1">
    <location>
        <begin position="29"/>
        <end position="323"/>
    </location>
</feature>
<comment type="caution">
    <text evidence="2">The sequence shown here is derived from an EMBL/GenBank/DDBJ whole genome shotgun (WGS) entry which is preliminary data.</text>
</comment>
<accession>A0ABV7H2X1</accession>
<evidence type="ECO:0000313" key="2">
    <source>
        <dbReference type="EMBL" id="MFC3147118.1"/>
    </source>
</evidence>
<reference evidence="3" key="1">
    <citation type="journal article" date="2019" name="Int. J. Syst. Evol. Microbiol.">
        <title>The Global Catalogue of Microorganisms (GCM) 10K type strain sequencing project: providing services to taxonomists for standard genome sequencing and annotation.</title>
        <authorList>
            <consortium name="The Broad Institute Genomics Platform"/>
            <consortium name="The Broad Institute Genome Sequencing Center for Infectious Disease"/>
            <person name="Wu L."/>
            <person name="Ma J."/>
        </authorList>
    </citation>
    <scope>NUCLEOTIDE SEQUENCE [LARGE SCALE GENOMIC DNA]</scope>
    <source>
        <strain evidence="3">KCTC 52168</strain>
    </source>
</reference>